<accession>A0A3N9W3W9</accession>
<proteinExistence type="predicted"/>
<dbReference type="RefSeq" id="WP_124777941.1">
    <property type="nucleotide sequence ID" value="NZ_QGSZ01000358.1"/>
</dbReference>
<feature type="transmembrane region" description="Helical" evidence="2">
    <location>
        <begin position="162"/>
        <end position="179"/>
    </location>
</feature>
<feature type="region of interest" description="Disordered" evidence="1">
    <location>
        <begin position="310"/>
        <end position="332"/>
    </location>
</feature>
<feature type="transmembrane region" description="Helical" evidence="2">
    <location>
        <begin position="109"/>
        <end position="130"/>
    </location>
</feature>
<comment type="caution">
    <text evidence="3">The sequence shown here is derived from an EMBL/GenBank/DDBJ whole genome shotgun (WGS) entry which is preliminary data.</text>
</comment>
<keyword evidence="2" id="KW-0472">Membrane</keyword>
<keyword evidence="2" id="KW-0812">Transmembrane</keyword>
<keyword evidence="2" id="KW-1133">Transmembrane helix</keyword>
<keyword evidence="4" id="KW-1185">Reference proteome</keyword>
<sequence>MNDLERRYLRLLRAYPADYRRARGAEIVGTYLDLAAPDQRWPAPVDAADLVRGGLRQRLRAAGVTDLIPGVRLAALLALVTASALAGVWGTAELHPPPVEWGVPHVGPFVSLGVVTWAAWLLAAVVIAVAPSRVARWAIALALLLTLALPPVAAALDAPRPPLYVLLPQLVLGLLGLALPDRPPAALRLAPLLSALLALAAAEFLVGLSDIDGYYGPALAVLPATGGLLLAVGALLATGLAMGGDGRGGWALVTLLTPAGFLAVPRLATDIGRMHGAVTYTELAVTAVAVALTGPAVLLLTVLLRSRRTVTPQPSGQPCPTCGTRLTAPQPR</sequence>
<feature type="transmembrane region" description="Helical" evidence="2">
    <location>
        <begin position="283"/>
        <end position="304"/>
    </location>
</feature>
<evidence type="ECO:0000313" key="4">
    <source>
        <dbReference type="Proteomes" id="UP000282312"/>
    </source>
</evidence>
<evidence type="ECO:0000256" key="2">
    <source>
        <dbReference type="SAM" id="Phobius"/>
    </source>
</evidence>
<gene>
    <name evidence="3" type="ORF">DLJ59_32825</name>
</gene>
<feature type="transmembrane region" description="Helical" evidence="2">
    <location>
        <begin position="137"/>
        <end position="156"/>
    </location>
</feature>
<feature type="transmembrane region" description="Helical" evidence="2">
    <location>
        <begin position="214"/>
        <end position="237"/>
    </location>
</feature>
<dbReference type="Proteomes" id="UP000282312">
    <property type="component" value="Unassembled WGS sequence"/>
</dbReference>
<feature type="transmembrane region" description="Helical" evidence="2">
    <location>
        <begin position="249"/>
        <end position="268"/>
    </location>
</feature>
<evidence type="ECO:0000313" key="3">
    <source>
        <dbReference type="EMBL" id="RQW95461.1"/>
    </source>
</evidence>
<dbReference type="AlphaFoldDB" id="A0A3N9W3W9"/>
<name>A0A3N9W3W9_9ACTN</name>
<feature type="transmembrane region" description="Helical" evidence="2">
    <location>
        <begin position="67"/>
        <end position="89"/>
    </location>
</feature>
<organism evidence="3 4">
    <name type="scientific">Micromonospora inaquosa</name>
    <dbReference type="NCBI Taxonomy" id="2203716"/>
    <lineage>
        <taxon>Bacteria</taxon>
        <taxon>Bacillati</taxon>
        <taxon>Actinomycetota</taxon>
        <taxon>Actinomycetes</taxon>
        <taxon>Micromonosporales</taxon>
        <taxon>Micromonosporaceae</taxon>
        <taxon>Micromonospora</taxon>
    </lineage>
</organism>
<protein>
    <submittedName>
        <fullName evidence="3">Uncharacterized protein</fullName>
    </submittedName>
</protein>
<feature type="transmembrane region" description="Helical" evidence="2">
    <location>
        <begin position="186"/>
        <end position="208"/>
    </location>
</feature>
<dbReference type="OrthoDB" id="3406023at2"/>
<dbReference type="EMBL" id="QGSZ01000358">
    <property type="protein sequence ID" value="RQW95461.1"/>
    <property type="molecule type" value="Genomic_DNA"/>
</dbReference>
<reference evidence="3 4" key="1">
    <citation type="submission" date="2018-05" db="EMBL/GenBank/DDBJ databases">
        <title>Micromonospora from Atacama Desert.</title>
        <authorList>
            <person name="Carro L."/>
            <person name="Goodfellow M."/>
            <person name="Klenk H.-P."/>
        </authorList>
    </citation>
    <scope>NUCLEOTIDE SEQUENCE [LARGE SCALE GENOMIC DNA]</scope>
    <source>
        <strain evidence="3 4">LB39</strain>
    </source>
</reference>
<evidence type="ECO:0000256" key="1">
    <source>
        <dbReference type="SAM" id="MobiDB-lite"/>
    </source>
</evidence>